<dbReference type="EMBL" id="JASNWA010000010">
    <property type="protein sequence ID" value="KAK3168026.1"/>
    <property type="molecule type" value="Genomic_DNA"/>
</dbReference>
<evidence type="ECO:0000313" key="2">
    <source>
        <dbReference type="Proteomes" id="UP001276659"/>
    </source>
</evidence>
<proteinExistence type="predicted"/>
<evidence type="ECO:0000313" key="1">
    <source>
        <dbReference type="EMBL" id="KAK3168026.1"/>
    </source>
</evidence>
<dbReference type="Proteomes" id="UP001276659">
    <property type="component" value="Unassembled WGS sequence"/>
</dbReference>
<organism evidence="1 2">
    <name type="scientific">Lepraria neglecta</name>
    <dbReference type="NCBI Taxonomy" id="209136"/>
    <lineage>
        <taxon>Eukaryota</taxon>
        <taxon>Fungi</taxon>
        <taxon>Dikarya</taxon>
        <taxon>Ascomycota</taxon>
        <taxon>Pezizomycotina</taxon>
        <taxon>Lecanoromycetes</taxon>
        <taxon>OSLEUM clade</taxon>
        <taxon>Lecanoromycetidae</taxon>
        <taxon>Lecanorales</taxon>
        <taxon>Lecanorineae</taxon>
        <taxon>Stereocaulaceae</taxon>
        <taxon>Lepraria</taxon>
    </lineage>
</organism>
<comment type="caution">
    <text evidence="1">The sequence shown here is derived from an EMBL/GenBank/DDBJ whole genome shotgun (WGS) entry which is preliminary data.</text>
</comment>
<reference evidence="1" key="1">
    <citation type="submission" date="2022-11" db="EMBL/GenBank/DDBJ databases">
        <title>Chromosomal genome sequence assembly and mating type (MAT) locus characterization of the leprose asexual lichenized fungus Lepraria neglecta (Nyl.) Erichsen.</title>
        <authorList>
            <person name="Allen J.L."/>
            <person name="Pfeffer B."/>
        </authorList>
    </citation>
    <scope>NUCLEOTIDE SEQUENCE</scope>
    <source>
        <strain evidence="1">Allen 5258</strain>
    </source>
</reference>
<keyword evidence="2" id="KW-1185">Reference proteome</keyword>
<sequence>MNPPQNPPQDPPQDAQLQADTVWLESIRRRIRSPSQRNPDMSWENNAADLIERQLQYDGHRTWGFVIYRTTYASDADWAEFLRRLRFQMEDMFDYFNGRDILEKFALTVFEDRSLFDGASTDTIRQHFQQWSSTAYRTEQQQQQLEEGSGSGGSAGRVSIGRSPRYRFAVQVDAEALHSVVHDAPAPPELDTTKKGWVKLIDKSWYLGRSEGKSDPLEPIKGVAEEDVGWMKVPYQNVMTEYYTKCRSPNNWSLNYRRPPKVAGSPFD</sequence>
<accession>A0AAE0DFT5</accession>
<gene>
    <name evidence="1" type="ORF">OEA41_004472</name>
</gene>
<name>A0AAE0DFT5_9LECA</name>
<protein>
    <submittedName>
        <fullName evidence="1">Uncharacterized protein</fullName>
    </submittedName>
</protein>
<dbReference type="AlphaFoldDB" id="A0AAE0DFT5"/>